<reference evidence="2" key="1">
    <citation type="submission" date="2021-02" db="EMBL/GenBank/DDBJ databases">
        <authorList>
            <person name="Nowell W R."/>
        </authorList>
    </citation>
    <scope>NUCLEOTIDE SEQUENCE</scope>
</reference>
<feature type="compositionally biased region" description="Polar residues" evidence="1">
    <location>
        <begin position="1"/>
        <end position="14"/>
    </location>
</feature>
<evidence type="ECO:0000313" key="2">
    <source>
        <dbReference type="EMBL" id="CAF4443461.1"/>
    </source>
</evidence>
<name>A0A820RXK8_9BILA</name>
<dbReference type="Proteomes" id="UP000663868">
    <property type="component" value="Unassembled WGS sequence"/>
</dbReference>
<dbReference type="EMBL" id="CAJOBB010030401">
    <property type="protein sequence ID" value="CAF4443461.1"/>
    <property type="molecule type" value="Genomic_DNA"/>
</dbReference>
<evidence type="ECO:0000313" key="3">
    <source>
        <dbReference type="Proteomes" id="UP000663868"/>
    </source>
</evidence>
<accession>A0A820RXK8</accession>
<dbReference type="AlphaFoldDB" id="A0A820RXK8"/>
<proteinExistence type="predicted"/>
<evidence type="ECO:0000256" key="1">
    <source>
        <dbReference type="SAM" id="MobiDB-lite"/>
    </source>
</evidence>
<feature type="region of interest" description="Disordered" evidence="1">
    <location>
        <begin position="1"/>
        <end position="50"/>
    </location>
</feature>
<gene>
    <name evidence="2" type="ORF">KXQ929_LOCUS53531</name>
</gene>
<protein>
    <submittedName>
        <fullName evidence="2">Uncharacterized protein</fullName>
    </submittedName>
</protein>
<sequence length="79" mass="8937">MSTNTFIGNNQINNEKSHIERRHSSTKHRNENDDDEGAVWSVSSNGGLSRSSHDDGFVFRNVSIHSDNQEFIEIDKFSG</sequence>
<feature type="non-terminal residue" evidence="2">
    <location>
        <position position="1"/>
    </location>
</feature>
<organism evidence="2 3">
    <name type="scientific">Adineta steineri</name>
    <dbReference type="NCBI Taxonomy" id="433720"/>
    <lineage>
        <taxon>Eukaryota</taxon>
        <taxon>Metazoa</taxon>
        <taxon>Spiralia</taxon>
        <taxon>Gnathifera</taxon>
        <taxon>Rotifera</taxon>
        <taxon>Eurotatoria</taxon>
        <taxon>Bdelloidea</taxon>
        <taxon>Adinetida</taxon>
        <taxon>Adinetidae</taxon>
        <taxon>Adineta</taxon>
    </lineage>
</organism>
<feature type="compositionally biased region" description="Low complexity" evidence="1">
    <location>
        <begin position="41"/>
        <end position="50"/>
    </location>
</feature>
<comment type="caution">
    <text evidence="2">The sequence shown here is derived from an EMBL/GenBank/DDBJ whole genome shotgun (WGS) entry which is preliminary data.</text>
</comment>